<name>A0A1I7WSV7_HETBA</name>
<evidence type="ECO:0000313" key="2">
    <source>
        <dbReference type="WBParaSite" id="Hba_08178"/>
    </source>
</evidence>
<reference evidence="2" key="1">
    <citation type="submission" date="2016-11" db="UniProtKB">
        <authorList>
            <consortium name="WormBaseParasite"/>
        </authorList>
    </citation>
    <scope>IDENTIFICATION</scope>
</reference>
<protein>
    <submittedName>
        <fullName evidence="2">Uncharacterized protein</fullName>
    </submittedName>
</protein>
<dbReference type="Gene3D" id="3.30.420.10">
    <property type="entry name" value="Ribonuclease H-like superfamily/Ribonuclease H"/>
    <property type="match status" value="1"/>
</dbReference>
<keyword evidence="1" id="KW-1185">Reference proteome</keyword>
<sequence length="112" mass="12626">MVLHRLYDGTRENIQMKDDTPVSNAELDSISVSHIKSTCATMMALDPINVLYAGRASYREPYVNAINNNMKESQKKGNNEITCSTQQNWEVPPHAANSPDLAPSDYHLFRLM</sequence>
<dbReference type="InterPro" id="IPR036397">
    <property type="entry name" value="RNaseH_sf"/>
</dbReference>
<evidence type="ECO:0000313" key="1">
    <source>
        <dbReference type="Proteomes" id="UP000095283"/>
    </source>
</evidence>
<organism evidence="1 2">
    <name type="scientific">Heterorhabditis bacteriophora</name>
    <name type="common">Entomopathogenic nematode worm</name>
    <dbReference type="NCBI Taxonomy" id="37862"/>
    <lineage>
        <taxon>Eukaryota</taxon>
        <taxon>Metazoa</taxon>
        <taxon>Ecdysozoa</taxon>
        <taxon>Nematoda</taxon>
        <taxon>Chromadorea</taxon>
        <taxon>Rhabditida</taxon>
        <taxon>Rhabditina</taxon>
        <taxon>Rhabditomorpha</taxon>
        <taxon>Strongyloidea</taxon>
        <taxon>Heterorhabditidae</taxon>
        <taxon>Heterorhabditis</taxon>
    </lineage>
</organism>
<dbReference type="AlphaFoldDB" id="A0A1I7WSV7"/>
<dbReference type="GO" id="GO:0003676">
    <property type="term" value="F:nucleic acid binding"/>
    <property type="evidence" value="ECO:0007669"/>
    <property type="project" value="InterPro"/>
</dbReference>
<accession>A0A1I7WSV7</accession>
<proteinExistence type="predicted"/>
<dbReference type="WBParaSite" id="Hba_08178">
    <property type="protein sequence ID" value="Hba_08178"/>
    <property type="gene ID" value="Hba_08178"/>
</dbReference>
<dbReference type="Proteomes" id="UP000095283">
    <property type="component" value="Unplaced"/>
</dbReference>